<accession>A0AAD7G1H8</accession>
<name>A0AAD7G1H8_MYCRO</name>
<evidence type="ECO:0000313" key="3">
    <source>
        <dbReference type="Proteomes" id="UP001221757"/>
    </source>
</evidence>
<keyword evidence="3" id="KW-1185">Reference proteome</keyword>
<protein>
    <recommendedName>
        <fullName evidence="1">Bacteriophage T5 Orf172 DNA-binding domain-containing protein</fullName>
    </recommendedName>
</protein>
<proteinExistence type="predicted"/>
<reference evidence="2" key="1">
    <citation type="submission" date="2023-03" db="EMBL/GenBank/DDBJ databases">
        <title>Massive genome expansion in bonnet fungi (Mycena s.s.) driven by repeated elements and novel gene families across ecological guilds.</title>
        <authorList>
            <consortium name="Lawrence Berkeley National Laboratory"/>
            <person name="Harder C.B."/>
            <person name="Miyauchi S."/>
            <person name="Viragh M."/>
            <person name="Kuo A."/>
            <person name="Thoen E."/>
            <person name="Andreopoulos B."/>
            <person name="Lu D."/>
            <person name="Skrede I."/>
            <person name="Drula E."/>
            <person name="Henrissat B."/>
            <person name="Morin E."/>
            <person name="Kohler A."/>
            <person name="Barry K."/>
            <person name="LaButti K."/>
            <person name="Morin E."/>
            <person name="Salamov A."/>
            <person name="Lipzen A."/>
            <person name="Mereny Z."/>
            <person name="Hegedus B."/>
            <person name="Baldrian P."/>
            <person name="Stursova M."/>
            <person name="Weitz H."/>
            <person name="Taylor A."/>
            <person name="Grigoriev I.V."/>
            <person name="Nagy L.G."/>
            <person name="Martin F."/>
            <person name="Kauserud H."/>
        </authorList>
    </citation>
    <scope>NUCLEOTIDE SEQUENCE</scope>
    <source>
        <strain evidence="2">CBHHK067</strain>
    </source>
</reference>
<organism evidence="2 3">
    <name type="scientific">Mycena rosella</name>
    <name type="common">Pink bonnet</name>
    <name type="synonym">Agaricus rosellus</name>
    <dbReference type="NCBI Taxonomy" id="1033263"/>
    <lineage>
        <taxon>Eukaryota</taxon>
        <taxon>Fungi</taxon>
        <taxon>Dikarya</taxon>
        <taxon>Basidiomycota</taxon>
        <taxon>Agaricomycotina</taxon>
        <taxon>Agaricomycetes</taxon>
        <taxon>Agaricomycetidae</taxon>
        <taxon>Agaricales</taxon>
        <taxon>Marasmiineae</taxon>
        <taxon>Mycenaceae</taxon>
        <taxon>Mycena</taxon>
    </lineage>
</organism>
<feature type="domain" description="Bacteriophage T5 Orf172 DNA-binding" evidence="1">
    <location>
        <begin position="171"/>
        <end position="246"/>
    </location>
</feature>
<comment type="caution">
    <text evidence="2">The sequence shown here is derived from an EMBL/GenBank/DDBJ whole genome shotgun (WGS) entry which is preliminary data.</text>
</comment>
<dbReference type="EMBL" id="JARKIE010000371">
    <property type="protein sequence ID" value="KAJ7648913.1"/>
    <property type="molecule type" value="Genomic_DNA"/>
</dbReference>
<dbReference type="Pfam" id="PF10544">
    <property type="entry name" value="T5orf172"/>
    <property type="match status" value="1"/>
</dbReference>
<dbReference type="AlphaFoldDB" id="A0AAD7G1H8"/>
<evidence type="ECO:0000259" key="1">
    <source>
        <dbReference type="Pfam" id="PF10544"/>
    </source>
</evidence>
<evidence type="ECO:0000313" key="2">
    <source>
        <dbReference type="EMBL" id="KAJ7648913.1"/>
    </source>
</evidence>
<sequence>MIQGAQYFDGHIKNSMGIFGVHFGDPRFLLGIPLPAESTAPDAYNFRMGDFRCQTSHGPEKPSCGTPPISGACGRPRGASLLTSNHEHPTKVYFGCCPLLTSNHQHATEVSLWLPFDPALILYCLPRSPRPGILDAAVARILTSNPALWRPGAFYAFRILDTQPPPSTITKPSAVKMGRSNKPPRRKSEWRWKCWPQQHKWWFYFDVPDAASFEHLIHLHFRLHGAWIQPEECEFCGVKHCEKFDEALCGGKAGVIAVVRFYLVHLGWPVTMYNM</sequence>
<dbReference type="InterPro" id="IPR018306">
    <property type="entry name" value="Phage_T5_Orf172_DNA-bd"/>
</dbReference>
<dbReference type="Proteomes" id="UP001221757">
    <property type="component" value="Unassembled WGS sequence"/>
</dbReference>
<gene>
    <name evidence="2" type="ORF">B0H17DRAFT_1147869</name>
</gene>